<evidence type="ECO:0000256" key="1">
    <source>
        <dbReference type="SAM" id="MobiDB-lite"/>
    </source>
</evidence>
<sequence>YGQAQGQRSDSRANGQYATADVSPDLNALTEYDEPTPRPQQQQFPAVAYGRENLVDDFPSRPSTDSEERPFEHWYRGEVSRNGGVGELRVGRRMEMLEIANYGHNARSRAAMVNAATDWAAGGSKRNSMRRRAGSIGPGTRESFYMDDEMARGERVLDEAPPSDVEGEEDTDGEAFPSYADQYSLPPRSASALGIGDNRSLTPNSQMRERSTSRTTQRDIPPSRIPTPSASRQISEPPRTPTPTAALSVSTSSVRTPAASSKATRSPASTNSNQVPRSQSSPNTQTPASKRRAKSPAETSASAKKAKARTPPVSQIRHQENRRSIAEYPDPGDGDMSNAIPTWTQPVPPGGNWDDVVLPVVARKKGLDEHYTKADGSPKPRQNRNSVAPAPGTFGYDYSKYRPGQHQDFPMDEFGRPDQSVIDEVEYQNSTSTHQRAGRPEDPQDRMPIRPAGPPSPPPFSNYIPKRYGEGGVTLSESQLAMDRELAQKQQQMEDEASGAGCCKCVIM</sequence>
<feature type="region of interest" description="Disordered" evidence="1">
    <location>
        <begin position="121"/>
        <end position="355"/>
    </location>
</feature>
<reference evidence="2 3" key="1">
    <citation type="submission" date="2019-02" db="EMBL/GenBank/DDBJ databases">
        <title>Genome sequencing of the rare red list fungi Dentipellis fragilis.</title>
        <authorList>
            <person name="Buettner E."/>
            <person name="Kellner H."/>
        </authorList>
    </citation>
    <scope>NUCLEOTIDE SEQUENCE [LARGE SCALE GENOMIC DNA]</scope>
    <source>
        <strain evidence="2 3">DSM 105465</strain>
    </source>
</reference>
<protein>
    <submittedName>
        <fullName evidence="2">Uncharacterized protein</fullName>
    </submittedName>
</protein>
<feature type="non-terminal residue" evidence="2">
    <location>
        <position position="1"/>
    </location>
</feature>
<dbReference type="AlphaFoldDB" id="A0A4Y9XLA0"/>
<feature type="compositionally biased region" description="Pro residues" evidence="1">
    <location>
        <begin position="451"/>
        <end position="460"/>
    </location>
</feature>
<feature type="compositionally biased region" description="Basic and acidic residues" evidence="1">
    <location>
        <begin position="438"/>
        <end position="448"/>
    </location>
</feature>
<gene>
    <name evidence="2" type="ORF">EVG20_g11703</name>
</gene>
<evidence type="ECO:0000313" key="3">
    <source>
        <dbReference type="Proteomes" id="UP000298327"/>
    </source>
</evidence>
<feature type="region of interest" description="Disordered" evidence="1">
    <location>
        <begin position="1"/>
        <end position="45"/>
    </location>
</feature>
<keyword evidence="3" id="KW-1185">Reference proteome</keyword>
<name>A0A4Y9XLA0_9AGAM</name>
<feature type="compositionally biased region" description="Basic and acidic residues" evidence="1">
    <location>
        <begin position="368"/>
        <end position="378"/>
    </location>
</feature>
<feature type="region of interest" description="Disordered" evidence="1">
    <location>
        <begin position="368"/>
        <end position="472"/>
    </location>
</feature>
<feature type="compositionally biased region" description="Polar residues" evidence="1">
    <location>
        <begin position="1"/>
        <end position="17"/>
    </location>
</feature>
<accession>A0A4Y9XLA0</accession>
<evidence type="ECO:0000313" key="2">
    <source>
        <dbReference type="EMBL" id="TFY50133.1"/>
    </source>
</evidence>
<comment type="caution">
    <text evidence="2">The sequence shown here is derived from an EMBL/GenBank/DDBJ whole genome shotgun (WGS) entry which is preliminary data.</text>
</comment>
<dbReference type="EMBL" id="SEOQ01001987">
    <property type="protein sequence ID" value="TFY50133.1"/>
    <property type="molecule type" value="Genomic_DNA"/>
</dbReference>
<dbReference type="Proteomes" id="UP000298327">
    <property type="component" value="Unassembled WGS sequence"/>
</dbReference>
<dbReference type="OrthoDB" id="3363891at2759"/>
<feature type="compositionally biased region" description="Polar residues" evidence="1">
    <location>
        <begin position="242"/>
        <end position="288"/>
    </location>
</feature>
<feature type="compositionally biased region" description="Basic and acidic residues" evidence="1">
    <location>
        <begin position="149"/>
        <end position="158"/>
    </location>
</feature>
<organism evidence="2 3">
    <name type="scientific">Dentipellis fragilis</name>
    <dbReference type="NCBI Taxonomy" id="205917"/>
    <lineage>
        <taxon>Eukaryota</taxon>
        <taxon>Fungi</taxon>
        <taxon>Dikarya</taxon>
        <taxon>Basidiomycota</taxon>
        <taxon>Agaricomycotina</taxon>
        <taxon>Agaricomycetes</taxon>
        <taxon>Russulales</taxon>
        <taxon>Hericiaceae</taxon>
        <taxon>Dentipellis</taxon>
    </lineage>
</organism>
<proteinExistence type="predicted"/>